<name>A0A2U1LBH5_ARTAN</name>
<dbReference type="Proteomes" id="UP000245207">
    <property type="component" value="Unassembled WGS sequence"/>
</dbReference>
<feature type="transmembrane region" description="Helical" evidence="1">
    <location>
        <begin position="273"/>
        <end position="290"/>
    </location>
</feature>
<dbReference type="AlphaFoldDB" id="A0A2U1LBH5"/>
<keyword evidence="3" id="KW-1185">Reference proteome</keyword>
<organism evidence="2 3">
    <name type="scientific">Artemisia annua</name>
    <name type="common">Sweet wormwood</name>
    <dbReference type="NCBI Taxonomy" id="35608"/>
    <lineage>
        <taxon>Eukaryota</taxon>
        <taxon>Viridiplantae</taxon>
        <taxon>Streptophyta</taxon>
        <taxon>Embryophyta</taxon>
        <taxon>Tracheophyta</taxon>
        <taxon>Spermatophyta</taxon>
        <taxon>Magnoliopsida</taxon>
        <taxon>eudicotyledons</taxon>
        <taxon>Gunneridae</taxon>
        <taxon>Pentapetalae</taxon>
        <taxon>asterids</taxon>
        <taxon>campanulids</taxon>
        <taxon>Asterales</taxon>
        <taxon>Asteraceae</taxon>
        <taxon>Asteroideae</taxon>
        <taxon>Anthemideae</taxon>
        <taxon>Artemisiinae</taxon>
        <taxon>Artemisia</taxon>
    </lineage>
</organism>
<proteinExistence type="predicted"/>
<keyword evidence="1" id="KW-1133">Transmembrane helix</keyword>
<protein>
    <submittedName>
        <fullName evidence="2">Uncharacterized protein</fullName>
    </submittedName>
</protein>
<dbReference type="EMBL" id="PKPP01010325">
    <property type="protein sequence ID" value="PWA46357.1"/>
    <property type="molecule type" value="Genomic_DNA"/>
</dbReference>
<sequence>MSALLPPNDNSDDDECESVNVSETVERPFEDPDISRLGRLDLGFPTPLVYLCLQRRHGIHHFPDKDEQKIWLEFKKFDEGTREAEVINPEFVNEEMRSLEADHPIVSVVGNFAVAAFNDARRMVGEHKNLYDFEFMECKYLKHPQFYYFYMIIEVTQKGNSGSYMAEVACDRFDGPSILCKFVLTDYKPCGTKAMAVSYLSCLESICETMDDLFKEKLGRLKELYRNLKDPVRLRAIYEADRLRHLQAKVCEGLRHKLGQHRQFHFPPDRNRMTYQMFGVAMIVVVVWCVG</sequence>
<keyword evidence="1" id="KW-0472">Membrane</keyword>
<evidence type="ECO:0000313" key="3">
    <source>
        <dbReference type="Proteomes" id="UP000245207"/>
    </source>
</evidence>
<keyword evidence="1" id="KW-0812">Transmembrane</keyword>
<accession>A0A2U1LBH5</accession>
<gene>
    <name evidence="2" type="ORF">CTI12_AA510230</name>
</gene>
<evidence type="ECO:0000256" key="1">
    <source>
        <dbReference type="SAM" id="Phobius"/>
    </source>
</evidence>
<evidence type="ECO:0000313" key="2">
    <source>
        <dbReference type="EMBL" id="PWA46357.1"/>
    </source>
</evidence>
<reference evidence="2 3" key="1">
    <citation type="journal article" date="2018" name="Mol. Plant">
        <title>The genome of Artemisia annua provides insight into the evolution of Asteraceae family and artemisinin biosynthesis.</title>
        <authorList>
            <person name="Shen Q."/>
            <person name="Zhang L."/>
            <person name="Liao Z."/>
            <person name="Wang S."/>
            <person name="Yan T."/>
            <person name="Shi P."/>
            <person name="Liu M."/>
            <person name="Fu X."/>
            <person name="Pan Q."/>
            <person name="Wang Y."/>
            <person name="Lv Z."/>
            <person name="Lu X."/>
            <person name="Zhang F."/>
            <person name="Jiang W."/>
            <person name="Ma Y."/>
            <person name="Chen M."/>
            <person name="Hao X."/>
            <person name="Li L."/>
            <person name="Tang Y."/>
            <person name="Lv G."/>
            <person name="Zhou Y."/>
            <person name="Sun X."/>
            <person name="Brodelius P.E."/>
            <person name="Rose J.K.C."/>
            <person name="Tang K."/>
        </authorList>
    </citation>
    <scope>NUCLEOTIDE SEQUENCE [LARGE SCALE GENOMIC DNA]</scope>
    <source>
        <strain evidence="3">cv. Huhao1</strain>
        <tissue evidence="2">Leaf</tissue>
    </source>
</reference>
<comment type="caution">
    <text evidence="2">The sequence shown here is derived from an EMBL/GenBank/DDBJ whole genome shotgun (WGS) entry which is preliminary data.</text>
</comment>